<accession>A0ABX6AX84</accession>
<organism evidence="3 4">
    <name type="scientific">Streptomyces prasinus</name>
    <dbReference type="NCBI Taxonomy" id="67345"/>
    <lineage>
        <taxon>Bacteria</taxon>
        <taxon>Bacillati</taxon>
        <taxon>Actinomycetota</taxon>
        <taxon>Actinomycetes</taxon>
        <taxon>Kitasatosporales</taxon>
        <taxon>Streptomycetaceae</taxon>
        <taxon>Streptomyces</taxon>
    </lineage>
</organism>
<keyword evidence="2" id="KW-1133">Transmembrane helix</keyword>
<feature type="transmembrane region" description="Helical" evidence="2">
    <location>
        <begin position="87"/>
        <end position="108"/>
    </location>
</feature>
<proteinExistence type="predicted"/>
<keyword evidence="2" id="KW-0472">Membrane</keyword>
<name>A0ABX6AX84_9ACTN</name>
<evidence type="ECO:0000256" key="1">
    <source>
        <dbReference type="SAM" id="MobiDB-lite"/>
    </source>
</evidence>
<gene>
    <name evidence="3" type="ORF">CP972_12540</name>
</gene>
<dbReference type="Proteomes" id="UP000326041">
    <property type="component" value="Chromosome"/>
</dbReference>
<reference evidence="3 4" key="1">
    <citation type="submission" date="2017-09" db="EMBL/GenBank/DDBJ databases">
        <authorList>
            <person name="Lee N."/>
            <person name="Cho B.-K."/>
        </authorList>
    </citation>
    <scope>NUCLEOTIDE SEQUENCE [LARGE SCALE GENOMIC DNA]</scope>
    <source>
        <strain evidence="3 4">ATCC 13879</strain>
    </source>
</reference>
<evidence type="ECO:0000313" key="4">
    <source>
        <dbReference type="Proteomes" id="UP000326041"/>
    </source>
</evidence>
<dbReference type="GeneID" id="95535379"/>
<evidence type="ECO:0000256" key="2">
    <source>
        <dbReference type="SAM" id="Phobius"/>
    </source>
</evidence>
<keyword evidence="2" id="KW-0812">Transmembrane</keyword>
<dbReference type="EMBL" id="CP023697">
    <property type="protein sequence ID" value="QEV06391.1"/>
    <property type="molecule type" value="Genomic_DNA"/>
</dbReference>
<sequence length="245" mass="25526">MTAEHDADALMSAITGESLPDGACADAAFMAEHRRAEADVALLREQLGLLGDTLAEEPQPAAKPGKEPGTEPAPVRAAHHRRRLPRLAFGALVMAVVTAVGGGMGWLMTQGGTDGRASGSSADAASTEKRSGSLFGGPRYLACASLVVEGGITAVEHARDTGMLRVTVRVTRSYKPAEPRRGADELVLLAEADAVPGLAEGVHVLLGVPQGSTTPDHWVVGRSDIDRERAWIVASLPESRGLDCP</sequence>
<keyword evidence="4" id="KW-1185">Reference proteome</keyword>
<protein>
    <submittedName>
        <fullName evidence="3">TRIC cation channel family protein</fullName>
    </submittedName>
</protein>
<feature type="region of interest" description="Disordered" evidence="1">
    <location>
        <begin position="56"/>
        <end position="79"/>
    </location>
</feature>
<dbReference type="RefSeq" id="WP_055607418.1">
    <property type="nucleotide sequence ID" value="NZ_CP023697.1"/>
</dbReference>
<evidence type="ECO:0000313" key="3">
    <source>
        <dbReference type="EMBL" id="QEV06391.1"/>
    </source>
</evidence>